<protein>
    <submittedName>
        <fullName evidence="2">Uncharacterized protein</fullName>
    </submittedName>
</protein>
<evidence type="ECO:0000313" key="2">
    <source>
        <dbReference type="EMBL" id="CAD7415276.1"/>
    </source>
</evidence>
<dbReference type="AlphaFoldDB" id="A0A7R9DK37"/>
<feature type="compositionally biased region" description="Polar residues" evidence="1">
    <location>
        <begin position="99"/>
        <end position="115"/>
    </location>
</feature>
<proteinExistence type="predicted"/>
<accession>A0A7R9DK37</accession>
<sequence>MPVARQSFWSEQLQLKFAALEEQVREELLTRKGLGVKLFELLQDLDIPNSVLEAIRELQNHLNQQRLSQLQFMEQAGDLLKLVSTNSVSPGSICKSLVQGTPGSVPRSTRNSPNVSDIIDPGPSTSRKSFIVSHSFTSSLNYCL</sequence>
<feature type="region of interest" description="Disordered" evidence="1">
    <location>
        <begin position="99"/>
        <end position="122"/>
    </location>
</feature>
<name>A0A7R9DK37_TIMPO</name>
<gene>
    <name evidence="2" type="ORF">TPSB3V08_LOCUS10223</name>
</gene>
<evidence type="ECO:0000256" key="1">
    <source>
        <dbReference type="SAM" id="MobiDB-lite"/>
    </source>
</evidence>
<dbReference type="EMBL" id="OD008990">
    <property type="protein sequence ID" value="CAD7415276.1"/>
    <property type="molecule type" value="Genomic_DNA"/>
</dbReference>
<organism evidence="2">
    <name type="scientific">Timema poppense</name>
    <name type="common">Walking stick</name>
    <dbReference type="NCBI Taxonomy" id="170557"/>
    <lineage>
        <taxon>Eukaryota</taxon>
        <taxon>Metazoa</taxon>
        <taxon>Ecdysozoa</taxon>
        <taxon>Arthropoda</taxon>
        <taxon>Hexapoda</taxon>
        <taxon>Insecta</taxon>
        <taxon>Pterygota</taxon>
        <taxon>Neoptera</taxon>
        <taxon>Polyneoptera</taxon>
        <taxon>Phasmatodea</taxon>
        <taxon>Timematodea</taxon>
        <taxon>Timematoidea</taxon>
        <taxon>Timematidae</taxon>
        <taxon>Timema</taxon>
    </lineage>
</organism>
<reference evidence="2" key="1">
    <citation type="submission" date="2020-11" db="EMBL/GenBank/DDBJ databases">
        <authorList>
            <person name="Tran Van P."/>
        </authorList>
    </citation>
    <scope>NUCLEOTIDE SEQUENCE</scope>
</reference>